<dbReference type="SUPFAM" id="SSF51695">
    <property type="entry name" value="PLC-like phosphodiesterases"/>
    <property type="match status" value="1"/>
</dbReference>
<keyword evidence="18" id="KW-0472">Membrane</keyword>
<evidence type="ECO:0000256" key="2">
    <source>
        <dbReference type="ARBA" id="ARBA00001913"/>
    </source>
</evidence>
<dbReference type="InterPro" id="IPR001895">
    <property type="entry name" value="RASGEF_cat_dom"/>
</dbReference>
<dbReference type="Proteomes" id="UP000190648">
    <property type="component" value="Unassembled WGS sequence"/>
</dbReference>
<keyword evidence="30" id="KW-1185">Reference proteome</keyword>
<dbReference type="Gene3D" id="2.60.40.150">
    <property type="entry name" value="C2 domain"/>
    <property type="match status" value="1"/>
</dbReference>
<dbReference type="GO" id="GO:0051209">
    <property type="term" value="P:release of sequestered calcium ion into cytosol"/>
    <property type="evidence" value="ECO:0007669"/>
    <property type="project" value="TreeGrafter"/>
</dbReference>
<dbReference type="Pfam" id="PF00617">
    <property type="entry name" value="RasGEF"/>
    <property type="match status" value="1"/>
</dbReference>
<dbReference type="GO" id="GO:0046488">
    <property type="term" value="P:phosphatidylinositol metabolic process"/>
    <property type="evidence" value="ECO:0007669"/>
    <property type="project" value="TreeGrafter"/>
</dbReference>
<gene>
    <name evidence="29" type="primary">PLCE1</name>
    <name evidence="29" type="ORF">AV530_015891</name>
</gene>
<dbReference type="GO" id="GO:0000139">
    <property type="term" value="C:Golgi membrane"/>
    <property type="evidence" value="ECO:0007669"/>
    <property type="project" value="UniProtKB-SubCell"/>
</dbReference>
<evidence type="ECO:0000259" key="25">
    <source>
        <dbReference type="PROSITE" id="PS50004"/>
    </source>
</evidence>
<keyword evidence="19" id="KW-0807">Transducer</keyword>
<comment type="cofactor">
    <cofactor evidence="2">
        <name>Ca(2+)</name>
        <dbReference type="ChEBI" id="CHEBI:29108"/>
    </cofactor>
</comment>
<comment type="function">
    <text evidence="21">The production of the second messenger molecules diacylglycerol (DAG) and inositol 1,4,5-trisphosphate (IP3) is mediated by activated phosphatidylinositol-specific phospholipase C enzymes. PLCE1 is a bifunctional enzyme which also regulates small GTPases of the Ras superfamily through its Ras guanine-exchange factor (RasGEF) activity. As an effector of heterotrimeric and small G-protein, it may play a role in cell survival, cell growth, actin organization and T-cell activation. In podocytes, is involved in the regulation of lamellipodia formation. Acts downstream of AVIL to allow ARP2/3 complex assembly.</text>
</comment>
<feature type="compositionally biased region" description="Polar residues" evidence="24">
    <location>
        <begin position="1130"/>
        <end position="1154"/>
    </location>
</feature>
<dbReference type="GO" id="GO:0030027">
    <property type="term" value="C:lamellipodium"/>
    <property type="evidence" value="ECO:0007669"/>
    <property type="project" value="UniProtKB-SubCell"/>
</dbReference>
<evidence type="ECO:0000313" key="30">
    <source>
        <dbReference type="Proteomes" id="UP000190648"/>
    </source>
</evidence>
<dbReference type="FunFam" id="3.10.20.90:FF:000118">
    <property type="entry name" value="Phosphoinositide phospholipase C"/>
    <property type="match status" value="1"/>
</dbReference>
<feature type="region of interest" description="Disordered" evidence="24">
    <location>
        <begin position="1628"/>
        <end position="1701"/>
    </location>
</feature>
<dbReference type="Gene3D" id="3.20.20.190">
    <property type="entry name" value="Phosphatidylinositol (PI) phosphodiesterase"/>
    <property type="match status" value="1"/>
</dbReference>
<keyword evidence="8" id="KW-0963">Cytoplasm</keyword>
<dbReference type="PROSITE" id="PS50009">
    <property type="entry name" value="RASGEF_CAT"/>
    <property type="match status" value="1"/>
</dbReference>
<evidence type="ECO:0000256" key="24">
    <source>
        <dbReference type="SAM" id="MobiDB-lite"/>
    </source>
</evidence>
<evidence type="ECO:0000256" key="16">
    <source>
        <dbReference type="ARBA" id="ARBA00023034"/>
    </source>
</evidence>
<proteinExistence type="predicted"/>
<dbReference type="EC" id="3.1.4.11" evidence="23"/>
<dbReference type="SMART" id="SM00149">
    <property type="entry name" value="PLCYc"/>
    <property type="match status" value="1"/>
</dbReference>
<dbReference type="Gene3D" id="3.10.20.90">
    <property type="entry name" value="Phosphatidylinositol 3-kinase Catalytic Subunit, Chain A, domain 1"/>
    <property type="match status" value="2"/>
</dbReference>
<evidence type="ECO:0000256" key="1">
    <source>
        <dbReference type="ARBA" id="ARBA00001195"/>
    </source>
</evidence>
<dbReference type="GO" id="GO:0005085">
    <property type="term" value="F:guanyl-nucleotide exchange factor activity"/>
    <property type="evidence" value="ECO:0007669"/>
    <property type="project" value="UniProtKB-KW"/>
</dbReference>
<keyword evidence="17 23" id="KW-0443">Lipid metabolism</keyword>
<dbReference type="Pfam" id="PF00387">
    <property type="entry name" value="PI-PLC-Y"/>
    <property type="match status" value="1"/>
</dbReference>
<comment type="caution">
    <text evidence="29">The sequence shown here is derived from an EMBL/GenBank/DDBJ whole genome shotgun (WGS) entry which is preliminary data.</text>
</comment>
<dbReference type="OrthoDB" id="10068636at2759"/>
<dbReference type="SMART" id="SM00148">
    <property type="entry name" value="PLCXc"/>
    <property type="match status" value="1"/>
</dbReference>
<dbReference type="InterPro" id="IPR023578">
    <property type="entry name" value="Ras_GEF_dom_sf"/>
</dbReference>
<dbReference type="InterPro" id="IPR015359">
    <property type="entry name" value="PLC_EF-hand-like"/>
</dbReference>
<dbReference type="SUPFAM" id="SSF49562">
    <property type="entry name" value="C2 domain (Calcium/lipid-binding domain, CaLB)"/>
    <property type="match status" value="1"/>
</dbReference>
<evidence type="ECO:0000259" key="26">
    <source>
        <dbReference type="PROSITE" id="PS50008"/>
    </source>
</evidence>
<keyword evidence="13 23" id="KW-0378">Hydrolase</keyword>
<evidence type="ECO:0000256" key="12">
    <source>
        <dbReference type="ARBA" id="ARBA00022737"/>
    </source>
</evidence>
<dbReference type="Pfam" id="PF00788">
    <property type="entry name" value="RA"/>
    <property type="match status" value="1"/>
</dbReference>
<evidence type="ECO:0000256" key="21">
    <source>
        <dbReference type="ARBA" id="ARBA00059831"/>
    </source>
</evidence>
<dbReference type="GO" id="GO:0046872">
    <property type="term" value="F:metal ion binding"/>
    <property type="evidence" value="ECO:0007669"/>
    <property type="project" value="UniProtKB-KW"/>
</dbReference>
<evidence type="ECO:0000256" key="14">
    <source>
        <dbReference type="ARBA" id="ARBA00022837"/>
    </source>
</evidence>
<feature type="region of interest" description="Disordered" evidence="24">
    <location>
        <begin position="1130"/>
        <end position="1266"/>
    </location>
</feature>
<dbReference type="CDD" id="cd16203">
    <property type="entry name" value="EFh_PI-PLCepsilon"/>
    <property type="match status" value="1"/>
</dbReference>
<keyword evidence="10 22" id="KW-0344">Guanine-nucleotide releasing factor</keyword>
<evidence type="ECO:0000256" key="18">
    <source>
        <dbReference type="ARBA" id="ARBA00023136"/>
    </source>
</evidence>
<dbReference type="CDD" id="cd01780">
    <property type="entry name" value="RA2_PLC-epsilon"/>
    <property type="match status" value="1"/>
</dbReference>
<dbReference type="InterPro" id="IPR000008">
    <property type="entry name" value="C2_dom"/>
</dbReference>
<dbReference type="SMART" id="SM00314">
    <property type="entry name" value="RA"/>
    <property type="match status" value="1"/>
</dbReference>
<feature type="compositionally biased region" description="Acidic residues" evidence="24">
    <location>
        <begin position="1197"/>
        <end position="1206"/>
    </location>
</feature>
<dbReference type="GO" id="GO:0048015">
    <property type="term" value="P:phosphatidylinositol-mediated signaling"/>
    <property type="evidence" value="ECO:0007669"/>
    <property type="project" value="TreeGrafter"/>
</dbReference>
<keyword evidence="14" id="KW-0106">Calcium</keyword>
<dbReference type="FunFam" id="3.10.20.90:FF:000086">
    <property type="entry name" value="Phosphoinositide phospholipase C"/>
    <property type="match status" value="1"/>
</dbReference>
<dbReference type="InterPro" id="IPR017946">
    <property type="entry name" value="PLC-like_Pdiesterase_TIM-brl"/>
</dbReference>
<feature type="compositionally biased region" description="Basic and acidic residues" evidence="24">
    <location>
        <begin position="1688"/>
        <end position="1701"/>
    </location>
</feature>
<dbReference type="GO" id="GO:0007265">
    <property type="term" value="P:Ras protein signal transduction"/>
    <property type="evidence" value="ECO:0007669"/>
    <property type="project" value="TreeGrafter"/>
</dbReference>
<evidence type="ECO:0000256" key="20">
    <source>
        <dbReference type="ARBA" id="ARBA00023273"/>
    </source>
</evidence>
<protein>
    <recommendedName>
        <fullName evidence="23">Phosphoinositide phospholipase C</fullName>
        <ecNumber evidence="23">3.1.4.11</ecNumber>
    </recommendedName>
</protein>
<dbReference type="GO" id="GO:0005829">
    <property type="term" value="C:cytosol"/>
    <property type="evidence" value="ECO:0007669"/>
    <property type="project" value="UniProtKB-SubCell"/>
</dbReference>
<dbReference type="PROSITE" id="PS50200">
    <property type="entry name" value="RA"/>
    <property type="match status" value="1"/>
</dbReference>
<dbReference type="PANTHER" id="PTHR10336">
    <property type="entry name" value="PHOSPHOINOSITIDE-SPECIFIC PHOSPHOLIPASE C FAMILY PROTEIN"/>
    <property type="match status" value="1"/>
</dbReference>
<dbReference type="FunFam" id="1.10.238.10:FF:000092">
    <property type="entry name" value="Phosphoinositide phospholipase C"/>
    <property type="match status" value="1"/>
</dbReference>
<feature type="region of interest" description="Disordered" evidence="24">
    <location>
        <begin position="34"/>
        <end position="58"/>
    </location>
</feature>
<dbReference type="InterPro" id="IPR029071">
    <property type="entry name" value="Ubiquitin-like_domsf"/>
</dbReference>
<evidence type="ECO:0000259" key="28">
    <source>
        <dbReference type="PROSITE" id="PS50200"/>
    </source>
</evidence>
<keyword evidence="12" id="KW-0677">Repeat</keyword>
<dbReference type="SUPFAM" id="SSF54236">
    <property type="entry name" value="Ubiquitin-like"/>
    <property type="match status" value="2"/>
</dbReference>
<dbReference type="Pfam" id="PF00388">
    <property type="entry name" value="PI-PLC-X"/>
    <property type="match status" value="1"/>
</dbReference>
<dbReference type="PROSITE" id="PS50007">
    <property type="entry name" value="PIPLC_X_DOMAIN"/>
    <property type="match status" value="1"/>
</dbReference>
<sequence>MALDRLPPQGTAPLLSGAEARGWGAWATLPVGGRPLRHQGPAAAGVAGRPEEEEDAGGTLKENQLFGCLMGRYTYPATKARVRMTSEEMTASVLVSVAEGKVIPAQSAGDENTENALDTSVIKRRTASPGRQTTHALSYLHRLEEESLKGSVPKIFSLAKEQLTNDNSNENFWERNNSIPDSVEFLNINCDIVQNYKSDIPCSQLYKSCDPLAGTEASLETGIPGSLERAMLAKIQLKMNGPSLRSQTALNKNDSNDMDKVAFFHFHCASERNISRALCSSHNCFILGDCLQPVGVVDDNTTASPACACGLMELTNSCENEPEQQLYEDALRDKYLCLERAPRKVKVACSGHTFCGNNFTGRMPSKSFLSHFEDCNDNCEEMEEEFFRNKKERSTLLIRRFCKNDKEIKKSVYTGTRAIVRTLPSGHIGAVAWNYVEQRRNNSGLKLSRITTEQLTIIQSLIKWEFNSFLEKSLWCEISNTVRKEGAEDIFEYFPHLLRKLPTFDTDCMCKGDGFCVKPCVTGAFCQYRATLQRTALSNYVTGALLEATTSLGARSGLLNIFGGSTGRTMLKERQACTSMAGSSALPSNVAGISKELVELQHLIQFPEEVASILTEQEQELYRKVLPIDYLCFLTKDLGNAECQSKLPSIKASISATILSSPNGEHNAVEDLVTRFNEVSSWVTWLILTAGSMEEKREVFSYLVHVAKCCWNMGNYNAVMEFLAGLRSRKVLKMWQFMDQSDIETMRSLKDAMAQHESSSEYRKVVNRALNIPGFKVVPFCGVFLKELCEVLDGASSLIRLCPRYNCQDETLEFVSDYSGQDNFLQRVGHDGLNNPEKESTAISIFQTIRSCSRSLESEESEDNFSERNNSRKNSLKDKNRYQFIIGDLSDSESDIFEQLKEWDTNSTEEQQNAFCHGIELIPWYVLSIRADVHQFMQQGATVIHYDQETHLSARCFLQLQPDNSTLTWTKPTTVCPANAKAKLSVLGNTAELGKYQFPGNTGLVEGFLDLFSAKAVYMGHSGIDMHTVCVQNKLCNMSLEENGITLLYGLQTTDNRLLHFVAPKYTARMLYDGLLELTKAVRKMRRFPDQRLQWLRKQYVSLYQEDGRFEGPTLAQAVELFGGRRWSARNTSTGTLTKSSEKPSVQRNNTLGISTAKKKKKVLMRGESGEATDDEMATRKAKSCKEYRSRSGSDPQDIDEQEEPDQNIIISASPSNNLPSRRAHSLTASGSPTLGATSSPARPVSSPVMSSSKSQSSTWSSSSWHGRVKGGMKGFQNFMVSDSNMTFVEFVELFKSFSVRSRKDLKDLFDLYAVPCNRSSSEPAPLYTNLKIDENSSGFQPDLDLLTRNVSDLGLFIKSRQQLSDNQRQISDAIAAASIVTNGTGVESTSLGIFGVGIQQLNDFLVNCQGEHCTYDEILSIIQKFEPSVNMCQQGLLSFEGFARFLMDKDNFASKNDESQENSEDLQFPLSYYYIESSHNTYLTGHQLKGESSVELYSQVLLQGCRSVELDCWDGDDGMPIIYHGHTLTTKISFKEVVEAIDRNAFITSDMPIIISIENHCSLPQQRKMAEIFKNVFGDKLVTKFLFESDFSDDPMLPSPGQLKRKILLKNKKLKAHQTPVDILKQKAHQLAHMQAQASNGASNPTTPTNEEDEDEEDEYDYDYESLSDADVLNASPAPNSLEDNILEDRPENKLSSDKLQFEYNEETAKRIKKADCATYNIKGKVYDMELGEEFYLPQNKKESRQIAPELSDLVIYCQAVKFPGLSTLNSSGSSRGKERKSRKSIFGNNPGRLSPGESAALAKASGKGPFDVMRQTGEDPCSPYNSPASLSAIIRTPKCYHISSLNENAAKRLCRRYSQKLIQHTTCQLLRTYPAATRIDSSNPHPLIFWLHGVQLVALNYQTDDLPLQLNAAMFEANGGCGYVLKPPVLWDKNCSMYQQFCPLERDLDNKEPAIYSLTIVSGQNVCPSNSTGSPCIELDVLGMPLDSCHFRTKPIHRNTLNPMWNEQFLFRVHFEDLVFLRFAVVENNSSAVAAQRIIPLKALKRGYRHVQLHNLHNEALEISSLFINSRRMEESPSGNTLPASVLFSTGERKAAVTHKVTIHGIPGLEPFTVFNVSEGTMAAQLLHQILATTKGTESCAADYFLMEEKSFISKEKSECRKPPFQRVIGPEEGLVQLLNSWFPEEGYVGRIIFKTREENLNERNVFQEAKEDAAISSEDDSFFVQVHDVSPEQPRTVIKAPRFSTAQDVIQQTLCKAKYSYSILSNPNPSDYVLLEEVTKETANKKSSTSKPSQRILSDQESVFQAQSKWKGAGKFILKLKEQVQAARDDKRKGISFTMTSWSNHHYLLHGLSSAFEGTCCALSWSAIVCPML</sequence>
<dbReference type="GO" id="GO:0007186">
    <property type="term" value="P:G protein-coupled receptor signaling pathway"/>
    <property type="evidence" value="ECO:0007669"/>
    <property type="project" value="UniProtKB-ARBA"/>
</dbReference>
<dbReference type="PROSITE" id="PS50004">
    <property type="entry name" value="C2"/>
    <property type="match status" value="1"/>
</dbReference>
<dbReference type="InterPro" id="IPR036964">
    <property type="entry name" value="RASGEF_cat_dom_sf"/>
</dbReference>
<dbReference type="InterPro" id="IPR046973">
    <property type="entry name" value="PLC-epsilon1_cat"/>
</dbReference>
<dbReference type="SMART" id="SM00239">
    <property type="entry name" value="C2"/>
    <property type="match status" value="1"/>
</dbReference>
<feature type="domain" description="C2" evidence="25">
    <location>
        <begin position="1938"/>
        <end position="2063"/>
    </location>
</feature>
<dbReference type="Pfam" id="PF00168">
    <property type="entry name" value="C2"/>
    <property type="match status" value="1"/>
</dbReference>
<dbReference type="EMBL" id="LSYS01003057">
    <property type="protein sequence ID" value="OPJ84488.1"/>
    <property type="molecule type" value="Genomic_DNA"/>
</dbReference>
<evidence type="ECO:0000256" key="8">
    <source>
        <dbReference type="ARBA" id="ARBA00022490"/>
    </source>
</evidence>
<dbReference type="InterPro" id="IPR001711">
    <property type="entry name" value="PLipase_C_Pinositol-sp_Y"/>
</dbReference>
<feature type="region of interest" description="Disordered" evidence="24">
    <location>
        <begin position="1770"/>
        <end position="1807"/>
    </location>
</feature>
<dbReference type="Gene3D" id="1.10.238.10">
    <property type="entry name" value="EF-hand"/>
    <property type="match status" value="1"/>
</dbReference>
<evidence type="ECO:0000256" key="5">
    <source>
        <dbReference type="ARBA" id="ARBA00004510"/>
    </source>
</evidence>
<accession>A0A1V4KJ80</accession>
<dbReference type="FunFam" id="2.60.40.150:FF:000085">
    <property type="entry name" value="Phosphoinositide phospholipase C"/>
    <property type="match status" value="1"/>
</dbReference>
<keyword evidence="20" id="KW-0966">Cell projection</keyword>
<dbReference type="CDD" id="cd00275">
    <property type="entry name" value="C2_PLC_like"/>
    <property type="match status" value="1"/>
</dbReference>
<feature type="compositionally biased region" description="Acidic residues" evidence="24">
    <location>
        <begin position="1651"/>
        <end position="1669"/>
    </location>
</feature>
<dbReference type="InterPro" id="IPR011992">
    <property type="entry name" value="EF-hand-dom_pair"/>
</dbReference>
<dbReference type="PRINTS" id="PR00390">
    <property type="entry name" value="PHPHLIPASEC"/>
</dbReference>
<feature type="domain" description="PI-PLC Y-box" evidence="26">
    <location>
        <begin position="1842"/>
        <end position="1932"/>
    </location>
</feature>
<dbReference type="FunFam" id="3.20.20.190:FF:000090">
    <property type="entry name" value="Phosphoinositide phospholipase C"/>
    <property type="match status" value="1"/>
</dbReference>
<keyword evidence="11" id="KW-0479">Metal-binding</keyword>
<evidence type="ECO:0000256" key="23">
    <source>
        <dbReference type="RuleBase" id="RU361133"/>
    </source>
</evidence>
<evidence type="ECO:0000256" key="19">
    <source>
        <dbReference type="ARBA" id="ARBA00023224"/>
    </source>
</evidence>
<dbReference type="PANTHER" id="PTHR10336:SF6">
    <property type="entry name" value="1-PHOSPHATIDYLINOSITOL 4,5-BISPHOSPHATE PHOSPHODIESTERASE EPSILON-1"/>
    <property type="match status" value="1"/>
</dbReference>
<dbReference type="STRING" id="372326.A0A1V4KJ80"/>
<keyword evidence="7" id="KW-1003">Cell membrane</keyword>
<comment type="subcellular location">
    <subcellularLocation>
        <location evidence="3">Cell membrane</location>
    </subcellularLocation>
    <subcellularLocation>
        <location evidence="5">Cell projection</location>
        <location evidence="5">Lamellipodium</location>
    </subcellularLocation>
    <subcellularLocation>
        <location evidence="6">Cytoplasm</location>
        <location evidence="6">Cytosol</location>
    </subcellularLocation>
    <subcellularLocation>
        <location evidence="4">Golgi apparatus membrane</location>
    </subcellularLocation>
</comment>
<evidence type="ECO:0000256" key="7">
    <source>
        <dbReference type="ARBA" id="ARBA00022475"/>
    </source>
</evidence>
<dbReference type="SUPFAM" id="SSF48366">
    <property type="entry name" value="Ras GEF"/>
    <property type="match status" value="1"/>
</dbReference>
<keyword evidence="9" id="KW-0597">Phosphoprotein</keyword>
<evidence type="ECO:0000256" key="17">
    <source>
        <dbReference type="ARBA" id="ARBA00023098"/>
    </source>
</evidence>
<evidence type="ECO:0000256" key="6">
    <source>
        <dbReference type="ARBA" id="ARBA00004514"/>
    </source>
</evidence>
<evidence type="ECO:0000256" key="4">
    <source>
        <dbReference type="ARBA" id="ARBA00004394"/>
    </source>
</evidence>
<evidence type="ECO:0000259" key="27">
    <source>
        <dbReference type="PROSITE" id="PS50009"/>
    </source>
</evidence>
<keyword evidence="15 23" id="KW-0442">Lipid degradation</keyword>
<evidence type="ECO:0000256" key="10">
    <source>
        <dbReference type="ARBA" id="ARBA00022658"/>
    </source>
</evidence>
<evidence type="ECO:0000313" key="29">
    <source>
        <dbReference type="EMBL" id="OPJ84488.1"/>
    </source>
</evidence>
<dbReference type="GO" id="GO:0016042">
    <property type="term" value="P:lipid catabolic process"/>
    <property type="evidence" value="ECO:0007669"/>
    <property type="project" value="UniProtKB-KW"/>
</dbReference>
<dbReference type="InterPro" id="IPR000909">
    <property type="entry name" value="PLipase_C_PInositol-sp_X_dom"/>
</dbReference>
<evidence type="ECO:0000256" key="15">
    <source>
        <dbReference type="ARBA" id="ARBA00022963"/>
    </source>
</evidence>
<dbReference type="InterPro" id="IPR035892">
    <property type="entry name" value="C2_domain_sf"/>
</dbReference>
<dbReference type="InterPro" id="IPR001192">
    <property type="entry name" value="PI-PLC_fam"/>
</dbReference>
<dbReference type="SMART" id="SM00147">
    <property type="entry name" value="RasGEF"/>
    <property type="match status" value="1"/>
</dbReference>
<dbReference type="InterPro" id="IPR028398">
    <property type="entry name" value="PLC-epsilon1_RA2"/>
</dbReference>
<feature type="domain" description="Ras-associating" evidence="28">
    <location>
        <begin position="2223"/>
        <end position="2326"/>
    </location>
</feature>
<reference evidence="29 30" key="1">
    <citation type="submission" date="2016-02" db="EMBL/GenBank/DDBJ databases">
        <title>Band-tailed pigeon sequencing and assembly.</title>
        <authorList>
            <person name="Soares A.E."/>
            <person name="Novak B.J."/>
            <person name="Rice E.S."/>
            <person name="O'Connell B."/>
            <person name="Chang D."/>
            <person name="Weber S."/>
            <person name="Shapiro B."/>
        </authorList>
    </citation>
    <scope>NUCLEOTIDE SEQUENCE [LARGE SCALE GENOMIC DNA]</scope>
    <source>
        <strain evidence="29">BTP2013</strain>
        <tissue evidence="29">Blood</tissue>
    </source>
</reference>
<evidence type="ECO:0000256" key="9">
    <source>
        <dbReference type="ARBA" id="ARBA00022553"/>
    </source>
</evidence>
<feature type="compositionally biased region" description="Low complexity" evidence="24">
    <location>
        <begin position="1239"/>
        <end position="1264"/>
    </location>
</feature>
<dbReference type="Pfam" id="PF09279">
    <property type="entry name" value="EF-hand_like"/>
    <property type="match status" value="1"/>
</dbReference>
<name>A0A1V4KJ80_PATFA</name>
<dbReference type="GO" id="GO:0031267">
    <property type="term" value="F:small GTPase binding"/>
    <property type="evidence" value="ECO:0007669"/>
    <property type="project" value="UniProtKB-ARBA"/>
</dbReference>
<dbReference type="CDD" id="cd08596">
    <property type="entry name" value="PI-PLCc_epsilon"/>
    <property type="match status" value="1"/>
</dbReference>
<feature type="compositionally biased region" description="Polar residues" evidence="24">
    <location>
        <begin position="1227"/>
        <end position="1238"/>
    </location>
</feature>
<dbReference type="GO" id="GO:0005886">
    <property type="term" value="C:plasma membrane"/>
    <property type="evidence" value="ECO:0007669"/>
    <property type="project" value="UniProtKB-SubCell"/>
</dbReference>
<keyword evidence="16" id="KW-0333">Golgi apparatus</keyword>
<evidence type="ECO:0000256" key="13">
    <source>
        <dbReference type="ARBA" id="ARBA00022801"/>
    </source>
</evidence>
<dbReference type="Gene3D" id="1.10.840.10">
    <property type="entry name" value="Ras guanine-nucleotide exchange factors catalytic domain"/>
    <property type="match status" value="1"/>
</dbReference>
<evidence type="ECO:0000256" key="11">
    <source>
        <dbReference type="ARBA" id="ARBA00022723"/>
    </source>
</evidence>
<dbReference type="PROSITE" id="PS50008">
    <property type="entry name" value="PIPLC_Y_DOMAIN"/>
    <property type="match status" value="1"/>
</dbReference>
<comment type="catalytic activity">
    <reaction evidence="1 23">
        <text>a 1,2-diacyl-sn-glycero-3-phospho-(1D-myo-inositol-4,5-bisphosphate) + H2O = 1D-myo-inositol 1,4,5-trisphosphate + a 1,2-diacyl-sn-glycerol + H(+)</text>
        <dbReference type="Rhea" id="RHEA:33179"/>
        <dbReference type="ChEBI" id="CHEBI:15377"/>
        <dbReference type="ChEBI" id="CHEBI:15378"/>
        <dbReference type="ChEBI" id="CHEBI:17815"/>
        <dbReference type="ChEBI" id="CHEBI:58456"/>
        <dbReference type="ChEBI" id="CHEBI:203600"/>
        <dbReference type="EC" id="3.1.4.11"/>
    </reaction>
</comment>
<feature type="compositionally biased region" description="Polar residues" evidence="24">
    <location>
        <begin position="1637"/>
        <end position="1650"/>
    </location>
</feature>
<evidence type="ECO:0000256" key="3">
    <source>
        <dbReference type="ARBA" id="ARBA00004236"/>
    </source>
</evidence>
<evidence type="ECO:0000256" key="22">
    <source>
        <dbReference type="PROSITE-ProRule" id="PRU00168"/>
    </source>
</evidence>
<dbReference type="SUPFAM" id="SSF47473">
    <property type="entry name" value="EF-hand"/>
    <property type="match status" value="1"/>
</dbReference>
<dbReference type="GO" id="GO:0004435">
    <property type="term" value="F:phosphatidylinositol-4,5-bisphosphate phospholipase C activity"/>
    <property type="evidence" value="ECO:0007669"/>
    <property type="project" value="UniProtKB-EC"/>
</dbReference>
<dbReference type="InterPro" id="IPR000159">
    <property type="entry name" value="RA_dom"/>
</dbReference>
<feature type="domain" description="Ras-GEF" evidence="27">
    <location>
        <begin position="606"/>
        <end position="859"/>
    </location>
</feature>
<organism evidence="29 30">
    <name type="scientific">Patagioenas fasciata monilis</name>
    <dbReference type="NCBI Taxonomy" id="372326"/>
    <lineage>
        <taxon>Eukaryota</taxon>
        <taxon>Metazoa</taxon>
        <taxon>Chordata</taxon>
        <taxon>Craniata</taxon>
        <taxon>Vertebrata</taxon>
        <taxon>Euteleostomi</taxon>
        <taxon>Archelosauria</taxon>
        <taxon>Archosauria</taxon>
        <taxon>Dinosauria</taxon>
        <taxon>Saurischia</taxon>
        <taxon>Theropoda</taxon>
        <taxon>Coelurosauria</taxon>
        <taxon>Aves</taxon>
        <taxon>Neognathae</taxon>
        <taxon>Neoaves</taxon>
        <taxon>Columbimorphae</taxon>
        <taxon>Columbiformes</taxon>
        <taxon>Columbidae</taxon>
        <taxon>Patagioenas</taxon>
    </lineage>
</organism>
<dbReference type="InterPro" id="IPR046974">
    <property type="entry name" value="PLC_epsilon1_EF"/>
</dbReference>
<dbReference type="CDD" id="cd17229">
    <property type="entry name" value="RA1_PLC-epsilon"/>
    <property type="match status" value="1"/>
</dbReference>